<evidence type="ECO:0000313" key="3">
    <source>
        <dbReference type="EMBL" id="CAL1141629.1"/>
    </source>
</evidence>
<protein>
    <submittedName>
        <fullName evidence="2">Uncharacterized protein</fullName>
    </submittedName>
</protein>
<dbReference type="EMBL" id="CAMXCT010001247">
    <property type="protein sequence ID" value="CAI3988254.1"/>
    <property type="molecule type" value="Genomic_DNA"/>
</dbReference>
<feature type="compositionally biased region" description="Basic and acidic residues" evidence="1">
    <location>
        <begin position="85"/>
        <end position="95"/>
    </location>
</feature>
<feature type="compositionally biased region" description="Low complexity" evidence="1">
    <location>
        <begin position="160"/>
        <end position="171"/>
    </location>
</feature>
<evidence type="ECO:0000313" key="2">
    <source>
        <dbReference type="EMBL" id="CAI3988254.1"/>
    </source>
</evidence>
<feature type="compositionally biased region" description="Acidic residues" evidence="1">
    <location>
        <begin position="534"/>
        <end position="551"/>
    </location>
</feature>
<name>A0A9P1CAW2_9DINO</name>
<organism evidence="2">
    <name type="scientific">Cladocopium goreaui</name>
    <dbReference type="NCBI Taxonomy" id="2562237"/>
    <lineage>
        <taxon>Eukaryota</taxon>
        <taxon>Sar</taxon>
        <taxon>Alveolata</taxon>
        <taxon>Dinophyceae</taxon>
        <taxon>Suessiales</taxon>
        <taxon>Symbiodiniaceae</taxon>
        <taxon>Cladocopium</taxon>
    </lineage>
</organism>
<reference evidence="3" key="2">
    <citation type="submission" date="2024-04" db="EMBL/GenBank/DDBJ databases">
        <authorList>
            <person name="Chen Y."/>
            <person name="Shah S."/>
            <person name="Dougan E. K."/>
            <person name="Thang M."/>
            <person name="Chan C."/>
        </authorList>
    </citation>
    <scope>NUCLEOTIDE SEQUENCE [LARGE SCALE GENOMIC DNA]</scope>
</reference>
<dbReference type="EMBL" id="CAMXCT030001247">
    <property type="protein sequence ID" value="CAL4775566.1"/>
    <property type="molecule type" value="Genomic_DNA"/>
</dbReference>
<feature type="region of interest" description="Disordered" evidence="1">
    <location>
        <begin position="45"/>
        <end position="175"/>
    </location>
</feature>
<sequence>MPGAIFEKVLLQVASTEETDSKDAAEGLLVMTDSEDDSEDLLQVASAEEESEKDTRRLSFGTTTTGVPEEDDVLQELDESDEGEDIIKVEDHPDGDGVTQASAQQGLLNAESEDDLEAPELLKTESEENLEAAKPQISGESSNSDGESEVKEAESRFEENSSNSNEVDGSNGASCTGAHQSDCTWACEVATTLQTSEGSDAVNGVVQIGAADACAPQSESLEANFLPEICLHVLGFLPVKEVMKQKVRAVSSNFGCHKVWLTHLFRLVDIDTLQPLSDVPMAREWHPIEEFTASMSVTRVETNSSWSDVRDRLLSTLRLRGDSSEGLQGCLQLWFGPSKRIVGGKHLEYFNFINAKTLATCGLGKKQETSTPGGIQWPGSALTRAEASNAANTLQYFACSLTLYIFIAECLHLQPAVQLLFVSQLARQLAEQLDCERGCCQPTWRVSGKLETWMHLQPAVKLLFLSQLAQQLAEQLDCERGCCQPPVFEATAPLCSMPRPMFETDLLPVASTEEESEKDKNRRLSFGTTTTGVPEEDDVLSESDEGEDINNVDDHPDGGGGVAQASGQRGLLMTDSEDDSEAAKPQMLDISSDSDGESEADHPNGALCTGAQQSDCKWACEAATTLQTSKSSDAVNGVVQTSAATLCTPQCQSLEASVLHQIFLHVLGFLPVKEVMKQKVRAVSSNFGCHKVWLTHLFRLVDIDTLQPLSDVPMAREWHPIEEFTASMSVTRVETNSSWSDVRDRLLSTLRLRGDSSEGVQGCLQLWFGPSKRIVGGKHLEYFNFINAKTLATCGLGKKQACRLRGEWQPPRIKLATWPGILCAHDFRSETTETQELSVNDECIRSGQASETGKG</sequence>
<evidence type="ECO:0000313" key="4">
    <source>
        <dbReference type="Proteomes" id="UP001152797"/>
    </source>
</evidence>
<gene>
    <name evidence="2" type="ORF">C1SCF055_LOCUS15453</name>
</gene>
<accession>A0A9P1CAW2</accession>
<reference evidence="2" key="1">
    <citation type="submission" date="2022-10" db="EMBL/GenBank/DDBJ databases">
        <authorList>
            <person name="Chen Y."/>
            <person name="Dougan E. K."/>
            <person name="Chan C."/>
            <person name="Rhodes N."/>
            <person name="Thang M."/>
        </authorList>
    </citation>
    <scope>NUCLEOTIDE SEQUENCE</scope>
</reference>
<proteinExistence type="predicted"/>
<keyword evidence="4" id="KW-1185">Reference proteome</keyword>
<feature type="region of interest" description="Disordered" evidence="1">
    <location>
        <begin position="510"/>
        <end position="566"/>
    </location>
</feature>
<dbReference type="Proteomes" id="UP001152797">
    <property type="component" value="Unassembled WGS sequence"/>
</dbReference>
<dbReference type="AlphaFoldDB" id="A0A9P1CAW2"/>
<feature type="compositionally biased region" description="Acidic residues" evidence="1">
    <location>
        <begin position="68"/>
        <end position="84"/>
    </location>
</feature>
<dbReference type="EMBL" id="CAMXCT020001247">
    <property type="protein sequence ID" value="CAL1141629.1"/>
    <property type="molecule type" value="Genomic_DNA"/>
</dbReference>
<comment type="caution">
    <text evidence="2">The sequence shown here is derived from an EMBL/GenBank/DDBJ whole genome shotgun (WGS) entry which is preliminary data.</text>
</comment>
<feature type="compositionally biased region" description="Basic and acidic residues" evidence="1">
    <location>
        <begin position="148"/>
        <end position="159"/>
    </location>
</feature>
<evidence type="ECO:0000256" key="1">
    <source>
        <dbReference type="SAM" id="MobiDB-lite"/>
    </source>
</evidence>